<dbReference type="InterPro" id="IPR007219">
    <property type="entry name" value="XnlR_reg_dom"/>
</dbReference>
<evidence type="ECO:0000313" key="6">
    <source>
        <dbReference type="EMBL" id="VUC24876.1"/>
    </source>
</evidence>
<dbReference type="InterPro" id="IPR036864">
    <property type="entry name" value="Zn2-C6_fun-type_DNA-bd_sf"/>
</dbReference>
<proteinExistence type="predicted"/>
<dbReference type="PROSITE" id="PS50048">
    <property type="entry name" value="ZN2_CY6_FUNGAL_2"/>
    <property type="match status" value="1"/>
</dbReference>
<name>A0ABY6U4P7_BIOOC</name>
<comment type="subcellular location">
    <subcellularLocation>
        <location evidence="1">Nucleus</location>
    </subcellularLocation>
</comment>
<dbReference type="SUPFAM" id="SSF57701">
    <property type="entry name" value="Zn2/Cys6 DNA-binding domain"/>
    <property type="match status" value="1"/>
</dbReference>
<dbReference type="SMART" id="SM00066">
    <property type="entry name" value="GAL4"/>
    <property type="match status" value="1"/>
</dbReference>
<feature type="compositionally biased region" description="Basic and acidic residues" evidence="4">
    <location>
        <begin position="640"/>
        <end position="659"/>
    </location>
</feature>
<evidence type="ECO:0000259" key="5">
    <source>
        <dbReference type="PROSITE" id="PS50048"/>
    </source>
</evidence>
<evidence type="ECO:0000313" key="7">
    <source>
        <dbReference type="Proteomes" id="UP000766486"/>
    </source>
</evidence>
<dbReference type="InterPro" id="IPR050613">
    <property type="entry name" value="Sec_Metabolite_Reg"/>
</dbReference>
<keyword evidence="2" id="KW-0479">Metal-binding</keyword>
<dbReference type="Pfam" id="PF04082">
    <property type="entry name" value="Fungal_trans"/>
    <property type="match status" value="1"/>
</dbReference>
<dbReference type="Pfam" id="PF00172">
    <property type="entry name" value="Zn_clus"/>
    <property type="match status" value="1"/>
</dbReference>
<dbReference type="PANTHER" id="PTHR31001">
    <property type="entry name" value="UNCHARACTERIZED TRANSCRIPTIONAL REGULATORY PROTEIN"/>
    <property type="match status" value="1"/>
</dbReference>
<comment type="caution">
    <text evidence="6">The sequence shown here is derived from an EMBL/GenBank/DDBJ whole genome shotgun (WGS) entry which is preliminary data.</text>
</comment>
<keyword evidence="7" id="KW-1185">Reference proteome</keyword>
<sequence length="723" mass="81438">MSSRITPTYDAPVAIAPAPAGYSTDGDPSKTIMPYSCQTCARRKVKCDKVAPVCSSCRKSRLECFYQAPAPRAQKRRVTRDVFQRLARYELILREHGLLPHEAHETSVPSGKGIRQIADQVASFRWENTGVPRTGKLVASKGKSRYIDSNLWHDLGDEEIEYASTNEEGSEEGEEDEIHGAEEDESLNFALSIGDNISDPLSAAFLGSQQNLLQYHPTHENAMAMWMAHAENVEPICKILHIPSTFEMLKRVSQNPSTASKNEECLLFSIYHFAVFSMNDDQCVERLGQPRSRLMKEYHFATRQALVNASFLRTTEMSVLQALVLFLLSCRYLYDPSTYWILTGVAIRIGQRIGLHRDGEKLGLPPFEVQVRRRLFFQLLPLEGIASQLSGTGITAVPNDWDTLPPLNINDDQIWPGMTEKPQEQKGATDMIFCMARSTVGSFLAKTSGWLQPAGSHQTQGFDEAERIINEAESAVEEKYIRYCDILNPLHFLTVGSIRSAITAMRLRIRLPKARNNTATEAERREMFRLSQKILDTDAAVYAHASLGRYLWHVKPFFLWGSWDSLIYTLTSLREAAGWLVPADIDEAWTRVTQVYTNHPDLLKTKQSLHVAFGRLTLKAWDASRSSNYRSEEPEFIKNLRSSRKTEGRMRGSRKDPKAVDSAGSSNAFQSMPCLAGDSETPSDNSMDAMALDGVNGLDVDLSDWVFWDQLLKDYQVNGKQQE</sequence>
<evidence type="ECO:0000256" key="3">
    <source>
        <dbReference type="ARBA" id="ARBA00023242"/>
    </source>
</evidence>
<feature type="domain" description="Zn(2)-C6 fungal-type" evidence="5">
    <location>
        <begin position="36"/>
        <end position="66"/>
    </location>
</feature>
<reference evidence="6 7" key="1">
    <citation type="submission" date="2019-06" db="EMBL/GenBank/DDBJ databases">
        <authorList>
            <person name="Broberg M."/>
        </authorList>
    </citation>
    <scope>NUCLEOTIDE SEQUENCE [LARGE SCALE GENOMIC DNA]</scope>
</reference>
<protein>
    <recommendedName>
        <fullName evidence="5">Zn(2)-C6 fungal-type domain-containing protein</fullName>
    </recommendedName>
</protein>
<dbReference type="CDD" id="cd00067">
    <property type="entry name" value="GAL4"/>
    <property type="match status" value="1"/>
</dbReference>
<evidence type="ECO:0000256" key="2">
    <source>
        <dbReference type="ARBA" id="ARBA00022723"/>
    </source>
</evidence>
<dbReference type="PROSITE" id="PS00463">
    <property type="entry name" value="ZN2_CY6_FUNGAL_1"/>
    <property type="match status" value="1"/>
</dbReference>
<dbReference type="PANTHER" id="PTHR31001:SF85">
    <property type="entry name" value="ZN(II)2CYS6 TRANSCRIPTION FACTOR (EUROFUNG)"/>
    <property type="match status" value="1"/>
</dbReference>
<dbReference type="InterPro" id="IPR001138">
    <property type="entry name" value="Zn2Cys6_DnaBD"/>
</dbReference>
<feature type="region of interest" description="Disordered" evidence="4">
    <location>
        <begin position="640"/>
        <end position="682"/>
    </location>
</feature>
<gene>
    <name evidence="6" type="ORF">CLO192961_LOCUS154608</name>
</gene>
<organism evidence="6 7">
    <name type="scientific">Bionectria ochroleuca</name>
    <name type="common">Gliocladium roseum</name>
    <dbReference type="NCBI Taxonomy" id="29856"/>
    <lineage>
        <taxon>Eukaryota</taxon>
        <taxon>Fungi</taxon>
        <taxon>Dikarya</taxon>
        <taxon>Ascomycota</taxon>
        <taxon>Pezizomycotina</taxon>
        <taxon>Sordariomycetes</taxon>
        <taxon>Hypocreomycetidae</taxon>
        <taxon>Hypocreales</taxon>
        <taxon>Bionectriaceae</taxon>
        <taxon>Clonostachys</taxon>
    </lineage>
</organism>
<dbReference type="Proteomes" id="UP000766486">
    <property type="component" value="Unassembled WGS sequence"/>
</dbReference>
<keyword evidence="3" id="KW-0539">Nucleus</keyword>
<dbReference type="CDD" id="cd12148">
    <property type="entry name" value="fungal_TF_MHR"/>
    <property type="match status" value="1"/>
</dbReference>
<accession>A0ABY6U4P7</accession>
<dbReference type="EMBL" id="CABFNS010000729">
    <property type="protein sequence ID" value="VUC24876.1"/>
    <property type="molecule type" value="Genomic_DNA"/>
</dbReference>
<dbReference type="Gene3D" id="4.10.240.10">
    <property type="entry name" value="Zn(2)-C6 fungal-type DNA-binding domain"/>
    <property type="match status" value="1"/>
</dbReference>
<evidence type="ECO:0000256" key="1">
    <source>
        <dbReference type="ARBA" id="ARBA00004123"/>
    </source>
</evidence>
<evidence type="ECO:0000256" key="4">
    <source>
        <dbReference type="SAM" id="MobiDB-lite"/>
    </source>
</evidence>